<evidence type="ECO:0000256" key="5">
    <source>
        <dbReference type="ARBA" id="ARBA00022932"/>
    </source>
</evidence>
<dbReference type="EMBL" id="VUNR01000002">
    <property type="protein sequence ID" value="MSU07619.1"/>
    <property type="molecule type" value="Genomic_DNA"/>
</dbReference>
<dbReference type="Gene3D" id="2.40.50.140">
    <property type="entry name" value="Nucleic acid-binding proteins"/>
    <property type="match status" value="1"/>
</dbReference>
<evidence type="ECO:0000256" key="1">
    <source>
        <dbReference type="ARBA" id="ARBA00022679"/>
    </source>
</evidence>
<dbReference type="SUPFAM" id="SSF89550">
    <property type="entry name" value="PHP domain-like"/>
    <property type="match status" value="1"/>
</dbReference>
<dbReference type="RefSeq" id="WP_154405334.1">
    <property type="nucleotide sequence ID" value="NZ_VUNR01000002.1"/>
</dbReference>
<dbReference type="InterPro" id="IPR004805">
    <property type="entry name" value="DnaE2/DnaE/PolC"/>
</dbReference>
<dbReference type="Pfam" id="PF14579">
    <property type="entry name" value="HHH_6"/>
    <property type="match status" value="1"/>
</dbReference>
<dbReference type="GO" id="GO:0003677">
    <property type="term" value="F:DNA binding"/>
    <property type="evidence" value="ECO:0007669"/>
    <property type="project" value="UniProtKB-UniRule"/>
</dbReference>
<feature type="domain" description="Polymerase/histidinol phosphatase N-terminal" evidence="9">
    <location>
        <begin position="397"/>
        <end position="464"/>
    </location>
</feature>
<dbReference type="InterPro" id="IPR016195">
    <property type="entry name" value="Pol/histidinol_Pase-like"/>
</dbReference>
<dbReference type="PANTHER" id="PTHR32294:SF5">
    <property type="entry name" value="DNA POLYMERASE III POLC-TYPE"/>
    <property type="match status" value="1"/>
</dbReference>
<name>A0A6I2UD01_9FIRM</name>
<dbReference type="Gene3D" id="1.10.150.700">
    <property type="entry name" value="PolC, middle finger domain"/>
    <property type="match status" value="1"/>
</dbReference>
<dbReference type="EC" id="2.7.7.7" evidence="7"/>
<keyword evidence="2 7" id="KW-0548">Nucleotidyltransferase</keyword>
<evidence type="ECO:0000313" key="10">
    <source>
        <dbReference type="EMBL" id="MSU07619.1"/>
    </source>
</evidence>
<keyword evidence="7" id="KW-0963">Cytoplasm</keyword>
<keyword evidence="11" id="KW-1185">Reference proteome</keyword>
<dbReference type="InterPro" id="IPR040982">
    <property type="entry name" value="DNA_pol3_finger"/>
</dbReference>
<dbReference type="Pfam" id="PF02811">
    <property type="entry name" value="PHP"/>
    <property type="match status" value="1"/>
</dbReference>
<dbReference type="InterPro" id="IPR011708">
    <property type="entry name" value="DNA_pol3_alpha_NTPase_dom"/>
</dbReference>
<proteinExistence type="inferred from homology"/>
<dbReference type="Gene3D" id="3.20.20.140">
    <property type="entry name" value="Metal-dependent hydrolases"/>
    <property type="match status" value="1"/>
</dbReference>
<feature type="region of interest" description="Disordered" evidence="8">
    <location>
        <begin position="226"/>
        <end position="260"/>
    </location>
</feature>
<dbReference type="CDD" id="cd07435">
    <property type="entry name" value="PHP_PolIIIA_POLC"/>
    <property type="match status" value="1"/>
</dbReference>
<dbReference type="Pfam" id="PF07733">
    <property type="entry name" value="DNA_pol3_alpha"/>
    <property type="match status" value="2"/>
</dbReference>
<dbReference type="GO" id="GO:0008408">
    <property type="term" value="F:3'-5' exonuclease activity"/>
    <property type="evidence" value="ECO:0007669"/>
    <property type="project" value="UniProtKB-UniRule"/>
</dbReference>
<dbReference type="GO" id="GO:0003887">
    <property type="term" value="F:DNA-directed DNA polymerase activity"/>
    <property type="evidence" value="ECO:0007669"/>
    <property type="project" value="UniProtKB-UniRule"/>
</dbReference>
<dbReference type="SMART" id="SM00481">
    <property type="entry name" value="POLIIIAc"/>
    <property type="match status" value="1"/>
</dbReference>
<keyword evidence="1 7" id="KW-0808">Transferase</keyword>
<dbReference type="InterPro" id="IPR012340">
    <property type="entry name" value="NA-bd_OB-fold"/>
</dbReference>
<evidence type="ECO:0000256" key="4">
    <source>
        <dbReference type="ARBA" id="ARBA00022839"/>
    </source>
</evidence>
<dbReference type="InterPro" id="IPR006308">
    <property type="entry name" value="Pol_III_a_PolC-type_gram_pos"/>
</dbReference>
<comment type="similarity">
    <text evidence="7">Belongs to the DNA polymerase type-C family. PolC subfamily.</text>
</comment>
<dbReference type="Pfam" id="PF17657">
    <property type="entry name" value="DNA_pol3_finger"/>
    <property type="match status" value="1"/>
</dbReference>
<dbReference type="InterPro" id="IPR003141">
    <property type="entry name" value="Pol/His_phosphatase_N"/>
</dbReference>
<dbReference type="Gene3D" id="6.10.140.1510">
    <property type="match status" value="1"/>
</dbReference>
<protein>
    <recommendedName>
        <fullName evidence="7">DNA polymerase III PolC-type</fullName>
        <shortName evidence="7">PolIII</shortName>
        <ecNumber evidence="7">2.7.7.7</ecNumber>
    </recommendedName>
</protein>
<dbReference type="NCBIfam" id="NF001688">
    <property type="entry name" value="PRK00448.1"/>
    <property type="match status" value="1"/>
</dbReference>
<dbReference type="SUPFAM" id="SSF160975">
    <property type="entry name" value="AF1531-like"/>
    <property type="match status" value="1"/>
</dbReference>
<keyword evidence="3 7" id="KW-0235">DNA replication</keyword>
<evidence type="ECO:0000256" key="6">
    <source>
        <dbReference type="ARBA" id="ARBA00049244"/>
    </source>
</evidence>
<dbReference type="GO" id="GO:0006261">
    <property type="term" value="P:DNA-templated DNA replication"/>
    <property type="evidence" value="ECO:0007669"/>
    <property type="project" value="UniProtKB-UniRule"/>
</dbReference>
<accession>A0A6I2UD01</accession>
<evidence type="ECO:0000256" key="3">
    <source>
        <dbReference type="ARBA" id="ARBA00022705"/>
    </source>
</evidence>
<organism evidence="10 11">
    <name type="scientific">Anaerovibrio slackiae</name>
    <dbReference type="NCBI Taxonomy" id="2652309"/>
    <lineage>
        <taxon>Bacteria</taxon>
        <taxon>Bacillati</taxon>
        <taxon>Bacillota</taxon>
        <taxon>Negativicutes</taxon>
        <taxon>Selenomonadales</taxon>
        <taxon>Selenomonadaceae</taxon>
        <taxon>Anaerovibrio</taxon>
    </lineage>
</organism>
<dbReference type="GO" id="GO:0005737">
    <property type="term" value="C:cytoplasm"/>
    <property type="evidence" value="ECO:0007669"/>
    <property type="project" value="UniProtKB-SubCell"/>
</dbReference>
<keyword evidence="5 7" id="KW-0239">DNA-directed DNA polymerase</keyword>
<comment type="caution">
    <text evidence="10">The sequence shown here is derived from an EMBL/GenBank/DDBJ whole genome shotgun (WGS) entry which is preliminary data.</text>
</comment>
<dbReference type="InterPro" id="IPR044923">
    <property type="entry name" value="PolC_middle_finger_sf"/>
</dbReference>
<evidence type="ECO:0000313" key="11">
    <source>
        <dbReference type="Proteomes" id="UP000433181"/>
    </source>
</evidence>
<comment type="function">
    <text evidence="7">Required for replicative DNA synthesis. This DNA polymerase also exhibits 3' to 5' exonuclease activity.</text>
</comment>
<dbReference type="Gene3D" id="3.30.1900.20">
    <property type="match status" value="2"/>
</dbReference>
<reference evidence="10 11" key="1">
    <citation type="submission" date="2019-08" db="EMBL/GenBank/DDBJ databases">
        <title>In-depth cultivation of the pig gut microbiome towards novel bacterial diversity and tailored functional studies.</title>
        <authorList>
            <person name="Wylensek D."/>
            <person name="Hitch T.C.A."/>
            <person name="Clavel T."/>
        </authorList>
    </citation>
    <scope>NUCLEOTIDE SEQUENCE [LARGE SCALE GENOMIC DNA]</scope>
    <source>
        <strain evidence="10 11">WCA-693-APC-5D-A</strain>
    </source>
</reference>
<dbReference type="InterPro" id="IPR004013">
    <property type="entry name" value="PHP_dom"/>
</dbReference>
<keyword evidence="7" id="KW-0378">Hydrolase</keyword>
<dbReference type="PANTHER" id="PTHR32294">
    <property type="entry name" value="DNA POLYMERASE III SUBUNIT ALPHA"/>
    <property type="match status" value="1"/>
</dbReference>
<evidence type="ECO:0000256" key="8">
    <source>
        <dbReference type="SAM" id="MobiDB-lite"/>
    </source>
</evidence>
<dbReference type="Proteomes" id="UP000433181">
    <property type="component" value="Unassembled WGS sequence"/>
</dbReference>
<dbReference type="HAMAP" id="MF_00356">
    <property type="entry name" value="DNApol_PolC"/>
    <property type="match status" value="1"/>
</dbReference>
<sequence>MTKYCIVPENCRILAQLAAGMEMEPEERELLERGFIRHVEITPGANLWEILVWCDGELPAALLDRCSSYVAVRHHVDKVVFYPTAIKLEKLVEQKWPQLVEFVSKGDHVSKVILDKSRRVYGKDRILLQVQGDFARHILEQHKILEKLTDSAVKVIGYPLRLTCQAVYEEIEAFRQSNQDHADVTPEYLAALEAVKNATPVATAQGGGGSYGGSYGSGGGYRNSGGAAGSSGDAAHGGNGSNGSNGNGGSGGNSGNGGRRYRRRQLAIGAEDSPIVFGDGIVGELTPINQLQGEMRSVVAQGYIAGVDGKEFANTNMLLFSLADTTEGISCKVFISDHDGYETVLGRLKAAAKAGGMVKVRGPVRYDTYANDYGIMPEALMLVDMESRKDNAAEKRVELHCHTNMSSMDAVSSAKALIKTAAKWGWDSIAITDHGCVQAFPDAMSAAKDTGIKVIYGVEGYLVGDDYQQKKAHHIIILAKNPIGLRNLYKLISMSNLRFFFKRPRLPKRLIQEYREGLIIGSACEAGELMRAIVAGATEEELLEIASFYDYLEIQPVGNNEFLIREEAFPHINTEQDLINLNLKVAELAKKLNKPLIATCDVHFLNPEDYIYRAILMKGRGFADADKQPPLFLRTTEEMLAEFTYLGEEAAYEAVVTNPRKIADMVERFKPIPDGLYSPMIPGADEEIREMTYSKAHELYGSVLPKVVQDRIDQELKPIIAHGFSVLYLIAHKLVKKSNIDGYLVGSRGSVGSSFVATMTDITEVNPLPPHWRCPYCKHSEFILDGSYGCGYDLPDKACPVCGTNMVKDGHEIPFAVFLGFDGDKVPDIDLNFSGEYQPVAHKYTEELFGKDNVFRAGSITTVADKTAYGFVKKYYEEKGQSKRDAFIGRMAVGCQGVKRTTGQHPAGIMVVPRNMDVHFFTPLQHPADDLTSDTITTHFDYHSISSRLVKLDILGHDDPTVIKMLEDLTHRDPKTIPFDDPATLSIFNSTAALGVTPELLGANSGTYGIPEFRTNFTRQMIDDTNPQCFSDLVRISGFSHGTDVWLGNAQDLIRNGTCTLQNAIAARDDIMIYLMHSGVDPLASFKIMERVRKGKGIPDDQVEMLREKKIPEWYIESCQKIKYMFPRAHATAYVMMAYRIAFCKVHYPLAYYAAYFSIRAAAFDADIIAGGKKAVEEKMADLEAKDKREAKEEELYVVLQLAWEMYIRGFVCERVDLYRSKADRFTMVPEHNAILPPFTALGGLGGVDAHAIEQEREHGEFSSVENLKKRTGITKTSVEALRRHGCLDSMDESDQLSLFG</sequence>
<evidence type="ECO:0000256" key="7">
    <source>
        <dbReference type="HAMAP-Rule" id="MF_00356"/>
    </source>
</evidence>
<dbReference type="Gene3D" id="1.10.150.870">
    <property type="match status" value="1"/>
</dbReference>
<evidence type="ECO:0000256" key="2">
    <source>
        <dbReference type="ARBA" id="ARBA00022695"/>
    </source>
</evidence>
<evidence type="ECO:0000259" key="9">
    <source>
        <dbReference type="SMART" id="SM00481"/>
    </source>
</evidence>
<gene>
    <name evidence="7" type="primary">polC</name>
    <name evidence="10" type="ORF">FYJ84_01230</name>
</gene>
<keyword evidence="7" id="KW-0540">Nuclease</keyword>
<dbReference type="GeneID" id="96777528"/>
<feature type="compositionally biased region" description="Gly residues" evidence="8">
    <location>
        <begin position="226"/>
        <end position="258"/>
    </location>
</feature>
<dbReference type="NCBIfam" id="TIGR01405">
    <property type="entry name" value="polC_Gram_pos"/>
    <property type="match status" value="1"/>
</dbReference>
<keyword evidence="4 7" id="KW-0269">Exonuclease</keyword>
<comment type="catalytic activity">
    <reaction evidence="6 7">
        <text>DNA(n) + a 2'-deoxyribonucleoside 5'-triphosphate = DNA(n+1) + diphosphate</text>
        <dbReference type="Rhea" id="RHEA:22508"/>
        <dbReference type="Rhea" id="RHEA-COMP:17339"/>
        <dbReference type="Rhea" id="RHEA-COMP:17340"/>
        <dbReference type="ChEBI" id="CHEBI:33019"/>
        <dbReference type="ChEBI" id="CHEBI:61560"/>
        <dbReference type="ChEBI" id="CHEBI:173112"/>
        <dbReference type="EC" id="2.7.7.7"/>
    </reaction>
</comment>
<comment type="subcellular location">
    <subcellularLocation>
        <location evidence="7">Cytoplasm</location>
    </subcellularLocation>
</comment>
<dbReference type="InterPro" id="IPR029460">
    <property type="entry name" value="DNAPol_HHH"/>
</dbReference>